<dbReference type="InParanoid" id="A0A317XTG9"/>
<dbReference type="Proteomes" id="UP000246740">
    <property type="component" value="Unassembled WGS sequence"/>
</dbReference>
<dbReference type="EMBL" id="KZ819190">
    <property type="protein sequence ID" value="PWZ01575.1"/>
    <property type="molecule type" value="Genomic_DNA"/>
</dbReference>
<dbReference type="AlphaFoldDB" id="A0A317XTG9"/>
<gene>
    <name evidence="1" type="ORF">BCV70DRAFT_205325</name>
</gene>
<reference evidence="1 2" key="1">
    <citation type="journal article" date="2018" name="Mol. Biol. Evol.">
        <title>Broad Genomic Sampling Reveals a Smut Pathogenic Ancestry of the Fungal Clade Ustilaginomycotina.</title>
        <authorList>
            <person name="Kijpornyongpan T."/>
            <person name="Mondo S.J."/>
            <person name="Barry K."/>
            <person name="Sandor L."/>
            <person name="Lee J."/>
            <person name="Lipzen A."/>
            <person name="Pangilinan J."/>
            <person name="LaButti K."/>
            <person name="Hainaut M."/>
            <person name="Henrissat B."/>
            <person name="Grigoriev I.V."/>
            <person name="Spatafora J.W."/>
            <person name="Aime M.C."/>
        </authorList>
    </citation>
    <scope>NUCLEOTIDE SEQUENCE [LARGE SCALE GENOMIC DNA]</scope>
    <source>
        <strain evidence="1 2">MCA 3645</strain>
    </source>
</reference>
<keyword evidence="2" id="KW-1185">Reference proteome</keyword>
<organism evidence="1 2">
    <name type="scientific">Testicularia cyperi</name>
    <dbReference type="NCBI Taxonomy" id="1882483"/>
    <lineage>
        <taxon>Eukaryota</taxon>
        <taxon>Fungi</taxon>
        <taxon>Dikarya</taxon>
        <taxon>Basidiomycota</taxon>
        <taxon>Ustilaginomycotina</taxon>
        <taxon>Ustilaginomycetes</taxon>
        <taxon>Ustilaginales</taxon>
        <taxon>Anthracoideaceae</taxon>
        <taxon>Testicularia</taxon>
    </lineage>
</organism>
<protein>
    <submittedName>
        <fullName evidence="1">Uncharacterized protein</fullName>
    </submittedName>
</protein>
<name>A0A317XTG9_9BASI</name>
<accession>A0A317XTG9</accession>
<proteinExistence type="predicted"/>
<evidence type="ECO:0000313" key="2">
    <source>
        <dbReference type="Proteomes" id="UP000246740"/>
    </source>
</evidence>
<evidence type="ECO:0000313" key="1">
    <source>
        <dbReference type="EMBL" id="PWZ01575.1"/>
    </source>
</evidence>
<sequence>MFPPHHDEGLSACLAKTSRDVHVRKLCWTMSRWNECGLCDWQRPHGIVAWPQSKHGLPWPPLFYRTIRAVVSAEHFMSSCASLSQAKLKLWARRYPTNSLMDLICDPFHAVLRAELSVPVPIMSDFMKHATGPPNHAAPHQNVTEARVCLTLTLTSGHVYNQLSFAKKSNQPDWPLCRSMLVDNFQGKDLCGTA</sequence>